<keyword evidence="2" id="KW-0732">Signal</keyword>
<sequence length="996" mass="107029">MKARLLATAALCSMMAPAAALAAPSALPNVPAEQGAVTVRGVGDGKADDSAALQQAIDAAFANGRGGIVFLPSGRYRISKTIFVRSAVRIFGVGPTRPVILLGNRTPGFDSGVKTMLSFTGEDQYQIGAVAVPPPTSVPFNPRIQDATSSTFYSAMSNVDIEIGAGNPAATGVRFRVAQHGFLRHVDMRIGSGLAGVYQAGNVMEDVHFHGGRYGILTEKTSPAWQFTLIDSTFDGQRDAAIREHEVGLTLVNVRIANTPVGIDIDEGYGDWLWGKDVRFENVARAAVIISNEDNAYTQIGFENALASRTPTFARFRTSGRTVAGAGTAYRMKDFGYGLALSGYGDAGTFRTRAEAEPLKALPAPREAAIRDLPPMSEWTNVKDLGVKGDGKSDDTAAIRQAIASHRVLYFPMGHYVVSDTLAMKPDTVLIGLHPSRTQIVLPDNAPAYAGVGPAKALIEAPSGGTNIVTGLGLFTGGYNPRASNLIWRAGETSLVDDVKIQGGGGTYMADGKHLDMSKPAYRSDGQHPSIWVTDGGGGTFADVWSPNTFASAGFYVSNTKTPGHVYELSNEHHYRNEIVLDGVENWEFLAPQTEQEVRDGVDTVSLEVRNSRNILFANYHAYRVTRTIKPALTAARLFNSSDIRFRNVHVNAESGFATCDANGCTTYLRASKFPFENAILDMTNNLAVRQREFASFDVGATPVAAPAASLAPVEKLADGFYSISGAAVDAAGKLYFVDHRFQRIYGWSDREKLSIVRDLPVDPVNLAIDTSGALMVLSSDGPEATVYSFKPGSHDPITLIKPTPVAAHADARIALPVNTWVNGEFRDQLDPATMRFTTLHDMYVRDAGAAKAREYVSPDGSLALPAYRVLTQGPTNFQGWRWSDSLDSYGFVTARAGERVFVVNGSEDRTYSARVGAAGQLTDLKPFANRGGEGVARGPDGRVYVLNGEVFAYDADGKSLGRILVPERPIQILFGGADGKTLYILTHRTLYAARP</sequence>
<dbReference type="InterPro" id="IPR013658">
    <property type="entry name" value="SGL"/>
</dbReference>
<evidence type="ECO:0000259" key="4">
    <source>
        <dbReference type="Pfam" id="PF12708"/>
    </source>
</evidence>
<feature type="chain" id="PRO_5045364412" evidence="2">
    <location>
        <begin position="23"/>
        <end position="996"/>
    </location>
</feature>
<keyword evidence="6" id="KW-1185">Reference proteome</keyword>
<feature type="domain" description="SMP-30/Gluconolactonase/LRE-like region" evidence="3">
    <location>
        <begin position="902"/>
        <end position="988"/>
    </location>
</feature>
<dbReference type="Proteomes" id="UP000776276">
    <property type="component" value="Unassembled WGS sequence"/>
</dbReference>
<feature type="signal peptide" evidence="2">
    <location>
        <begin position="1"/>
        <end position="22"/>
    </location>
</feature>
<feature type="domain" description="Rhamnogalacturonase A/B/Epimerase-like pectate lyase" evidence="4">
    <location>
        <begin position="42"/>
        <end position="264"/>
    </location>
</feature>
<keyword evidence="1" id="KW-0378">Hydrolase</keyword>
<evidence type="ECO:0000256" key="2">
    <source>
        <dbReference type="SAM" id="SignalP"/>
    </source>
</evidence>
<dbReference type="RefSeq" id="WP_216322109.1">
    <property type="nucleotide sequence ID" value="NZ_JAHKRT010000003.1"/>
</dbReference>
<accession>A0ABS6BGU1</accession>
<evidence type="ECO:0000259" key="3">
    <source>
        <dbReference type="Pfam" id="PF08450"/>
    </source>
</evidence>
<dbReference type="EMBL" id="JAHKRT010000003">
    <property type="protein sequence ID" value="MBU3077523.1"/>
    <property type="molecule type" value="Genomic_DNA"/>
</dbReference>
<dbReference type="InterPro" id="IPR051262">
    <property type="entry name" value="SMP-30/CGR1_Lactonase"/>
</dbReference>
<evidence type="ECO:0000256" key="1">
    <source>
        <dbReference type="ARBA" id="ARBA00022801"/>
    </source>
</evidence>
<dbReference type="InterPro" id="IPR024535">
    <property type="entry name" value="RHGA/B-epi-like_pectate_lyase"/>
</dbReference>
<dbReference type="PANTHER" id="PTHR47572:SF4">
    <property type="entry name" value="LACTONASE DRP35"/>
    <property type="match status" value="1"/>
</dbReference>
<comment type="caution">
    <text evidence="5">The sequence shown here is derived from an EMBL/GenBank/DDBJ whole genome shotgun (WGS) entry which is preliminary data.</text>
</comment>
<reference evidence="5 6" key="1">
    <citation type="submission" date="2021-06" db="EMBL/GenBank/DDBJ databases">
        <title>Sphingomonas sp. XMGL2, whole genome shotgun sequencing project.</title>
        <authorList>
            <person name="Zhao G."/>
            <person name="Shen L."/>
        </authorList>
    </citation>
    <scope>NUCLEOTIDE SEQUENCE [LARGE SCALE GENOMIC DNA]</scope>
    <source>
        <strain evidence="5 6">XMGL2</strain>
    </source>
</reference>
<dbReference type="PANTHER" id="PTHR47572">
    <property type="entry name" value="LIPOPROTEIN-RELATED"/>
    <property type="match status" value="1"/>
</dbReference>
<dbReference type="Pfam" id="PF12708">
    <property type="entry name" value="Pect-lyase_RHGA_epim"/>
    <property type="match status" value="2"/>
</dbReference>
<evidence type="ECO:0000313" key="5">
    <source>
        <dbReference type="EMBL" id="MBU3077523.1"/>
    </source>
</evidence>
<feature type="domain" description="Rhamnogalacturonase A/B/Epimerase-like pectate lyase" evidence="4">
    <location>
        <begin position="379"/>
        <end position="446"/>
    </location>
</feature>
<proteinExistence type="predicted"/>
<evidence type="ECO:0000313" key="6">
    <source>
        <dbReference type="Proteomes" id="UP000776276"/>
    </source>
</evidence>
<protein>
    <submittedName>
        <fullName evidence="5">SMP-30/gluconolactonase/LRE family protein</fullName>
    </submittedName>
</protein>
<dbReference type="Pfam" id="PF08450">
    <property type="entry name" value="SGL"/>
    <property type="match status" value="1"/>
</dbReference>
<name>A0ABS6BGU1_9SPHN</name>
<organism evidence="5 6">
    <name type="scientific">Sphingomonas quercus</name>
    <dbReference type="NCBI Taxonomy" id="2842451"/>
    <lineage>
        <taxon>Bacteria</taxon>
        <taxon>Pseudomonadati</taxon>
        <taxon>Pseudomonadota</taxon>
        <taxon>Alphaproteobacteria</taxon>
        <taxon>Sphingomonadales</taxon>
        <taxon>Sphingomonadaceae</taxon>
        <taxon>Sphingomonas</taxon>
    </lineage>
</organism>
<gene>
    <name evidence="5" type="ORF">KOF26_06545</name>
</gene>